<evidence type="ECO:0000256" key="4">
    <source>
        <dbReference type="SAM" id="MobiDB-lite"/>
    </source>
</evidence>
<comment type="caution">
    <text evidence="5">The sequence shown here is derived from an EMBL/GenBank/DDBJ whole genome shotgun (WGS) entry which is preliminary data.</text>
</comment>
<dbReference type="PANTHER" id="PTHR30244:SF34">
    <property type="entry name" value="DTDP-4-AMINO-4,6-DIDEOXYGALACTOSE TRANSAMINASE"/>
    <property type="match status" value="1"/>
</dbReference>
<dbReference type="Proteomes" id="UP000317371">
    <property type="component" value="Unassembled WGS sequence"/>
</dbReference>
<reference evidence="5 6" key="1">
    <citation type="submission" date="2019-06" db="EMBL/GenBank/DDBJ databases">
        <title>Genome sequence of Litorilinea aerophila BAA-2444.</title>
        <authorList>
            <person name="Maclea K.S."/>
            <person name="Maurais E.G."/>
            <person name="Iannazzi L.C."/>
        </authorList>
    </citation>
    <scope>NUCLEOTIDE SEQUENCE [LARGE SCALE GENOMIC DNA]</scope>
    <source>
        <strain evidence="5 6">ATCC BAA-2444</strain>
    </source>
</reference>
<feature type="modified residue" description="N6-(pyridoxal phosphate)lysine" evidence="2">
    <location>
        <position position="207"/>
    </location>
</feature>
<dbReference type="InParanoid" id="A0A540VL08"/>
<evidence type="ECO:0000313" key="6">
    <source>
        <dbReference type="Proteomes" id="UP000317371"/>
    </source>
</evidence>
<evidence type="ECO:0000313" key="5">
    <source>
        <dbReference type="EMBL" id="TQE97455.1"/>
    </source>
</evidence>
<evidence type="ECO:0000256" key="2">
    <source>
        <dbReference type="PIRSR" id="PIRSR000390-2"/>
    </source>
</evidence>
<dbReference type="Gene3D" id="3.40.640.10">
    <property type="entry name" value="Type I PLP-dependent aspartate aminotransferase-like (Major domain)"/>
    <property type="match status" value="1"/>
</dbReference>
<dbReference type="Gene3D" id="3.90.1150.10">
    <property type="entry name" value="Aspartate Aminotransferase, domain 1"/>
    <property type="match status" value="1"/>
</dbReference>
<dbReference type="GO" id="GO:0030170">
    <property type="term" value="F:pyridoxal phosphate binding"/>
    <property type="evidence" value="ECO:0007669"/>
    <property type="project" value="TreeGrafter"/>
</dbReference>
<dbReference type="EMBL" id="VIGC01000003">
    <property type="protein sequence ID" value="TQE97455.1"/>
    <property type="molecule type" value="Genomic_DNA"/>
</dbReference>
<name>A0A540VL08_9CHLR</name>
<dbReference type="RefSeq" id="WP_141608648.1">
    <property type="nucleotide sequence ID" value="NZ_VIGC02000003.1"/>
</dbReference>
<dbReference type="InterPro" id="IPR015421">
    <property type="entry name" value="PyrdxlP-dep_Trfase_major"/>
</dbReference>
<protein>
    <recommendedName>
        <fullName evidence="7">DegT/DnrJ/EryC1/StrS family aminotransferase</fullName>
    </recommendedName>
</protein>
<dbReference type="InterPro" id="IPR015424">
    <property type="entry name" value="PyrdxlP-dep_Trfase"/>
</dbReference>
<dbReference type="InterPro" id="IPR015422">
    <property type="entry name" value="PyrdxlP-dep_Trfase_small"/>
</dbReference>
<dbReference type="PANTHER" id="PTHR30244">
    <property type="entry name" value="TRANSAMINASE"/>
    <property type="match status" value="1"/>
</dbReference>
<dbReference type="GO" id="GO:0008483">
    <property type="term" value="F:transaminase activity"/>
    <property type="evidence" value="ECO:0007669"/>
    <property type="project" value="TreeGrafter"/>
</dbReference>
<evidence type="ECO:0008006" key="7">
    <source>
        <dbReference type="Google" id="ProtNLM"/>
    </source>
</evidence>
<feature type="active site" description="Proton acceptor" evidence="1">
    <location>
        <position position="207"/>
    </location>
</feature>
<evidence type="ECO:0000256" key="1">
    <source>
        <dbReference type="PIRSR" id="PIRSR000390-1"/>
    </source>
</evidence>
<dbReference type="Pfam" id="PF01041">
    <property type="entry name" value="DegT_DnrJ_EryC1"/>
    <property type="match status" value="1"/>
</dbReference>
<organism evidence="5 6">
    <name type="scientific">Litorilinea aerophila</name>
    <dbReference type="NCBI Taxonomy" id="1204385"/>
    <lineage>
        <taxon>Bacteria</taxon>
        <taxon>Bacillati</taxon>
        <taxon>Chloroflexota</taxon>
        <taxon>Caldilineae</taxon>
        <taxon>Caldilineales</taxon>
        <taxon>Caldilineaceae</taxon>
        <taxon>Litorilinea</taxon>
    </lineage>
</organism>
<dbReference type="PIRSF" id="PIRSF000390">
    <property type="entry name" value="PLP_StrS"/>
    <property type="match status" value="1"/>
</dbReference>
<accession>A0A540VL08</accession>
<dbReference type="GO" id="GO:0000271">
    <property type="term" value="P:polysaccharide biosynthetic process"/>
    <property type="evidence" value="ECO:0007669"/>
    <property type="project" value="TreeGrafter"/>
</dbReference>
<keyword evidence="6" id="KW-1185">Reference proteome</keyword>
<sequence length="422" mass="45382">MTAPKTRAAQLAVHGGEPVRRTPFPPRGHFGPEEKAAVDALLEQAMATGVAPGYNGPEEEAYCREFAAYLGGGFVDGVNSGTSALYVALKALALEPFSEVIVAAVTDPGGMMPIPLLNLIPMVADTAPGSFNTGPEQVEALITPLTRAIVVSHIGGEPADMPGILTVAERHGLPVIEDASQAHGARLNGRFVGTFGTIGIFSTMSGKHHASGAQGGLIYTRDEQLYQAVRRAADRGKPFFLPPGSTNVTAGLNLNLNEIAAAIGRVQLRKLPEIVARRQVVVGKLAEGLADLATVSLPPLLDGAEASYWFLRLRFHPERAHCDKETYCRALAAEGLPINPSYRAALPHTMDWFVHRRVFGRSGYPWASPDYQGDRERQFPCPNAEAAMDTHFNLQLHENWGAAEIADALAIFRKVDATLRRD</sequence>
<proteinExistence type="inferred from homology"/>
<dbReference type="OrthoDB" id="9810913at2"/>
<evidence type="ECO:0000256" key="3">
    <source>
        <dbReference type="RuleBase" id="RU004508"/>
    </source>
</evidence>
<dbReference type="SUPFAM" id="SSF53383">
    <property type="entry name" value="PLP-dependent transferases"/>
    <property type="match status" value="1"/>
</dbReference>
<dbReference type="InterPro" id="IPR000653">
    <property type="entry name" value="DegT/StrS_aminotransferase"/>
</dbReference>
<comment type="similarity">
    <text evidence="3">Belongs to the DegT/DnrJ/EryC1 family.</text>
</comment>
<keyword evidence="2 3" id="KW-0663">Pyridoxal phosphate</keyword>
<gene>
    <name evidence="5" type="ORF">FKZ61_03315</name>
</gene>
<dbReference type="AlphaFoldDB" id="A0A540VL08"/>
<feature type="region of interest" description="Disordered" evidence="4">
    <location>
        <begin position="1"/>
        <end position="30"/>
    </location>
</feature>